<dbReference type="Proteomes" id="UP000824633">
    <property type="component" value="Chromosome"/>
</dbReference>
<evidence type="ECO:0000259" key="8">
    <source>
        <dbReference type="Pfam" id="PF00460"/>
    </source>
</evidence>
<evidence type="ECO:0000256" key="3">
    <source>
        <dbReference type="ARBA" id="ARBA00009677"/>
    </source>
</evidence>
<dbReference type="PRINTS" id="PR01005">
    <property type="entry name" value="FLGHOOKAP1"/>
</dbReference>
<dbReference type="RefSeq" id="WP_224034885.1">
    <property type="nucleotide sequence ID" value="NZ_AP024849.1"/>
</dbReference>
<dbReference type="InterPro" id="IPR001444">
    <property type="entry name" value="Flag_bb_rod_N"/>
</dbReference>
<dbReference type="Pfam" id="PF00460">
    <property type="entry name" value="Flg_bb_rod"/>
    <property type="match status" value="1"/>
</dbReference>
<feature type="compositionally biased region" description="Low complexity" evidence="7">
    <location>
        <begin position="413"/>
        <end position="430"/>
    </location>
</feature>
<dbReference type="InterPro" id="IPR053927">
    <property type="entry name" value="FlgK_helical"/>
</dbReference>
<evidence type="ECO:0000259" key="9">
    <source>
        <dbReference type="Pfam" id="PF06429"/>
    </source>
</evidence>
<sequence length="711" mass="76108">MAGLFDTFTIAVRGLAVQQSLINTTSHNIANAATTGYSRQRSVAETTKPFGASSKFETNKAGQVGTGAEITSIQRIRDSFIDYQLRSESGASEYYNATSTTLSAVTSTFGEPSDTGIQELMSKFYASFSGASKPTPTESEKSAAISSASALADAINYTYNALQNTIKGTQIELQNSVLEVNSYLDQINELNKQISEVSSVNQTPNDLMDKRDNLLDSLSKKFGIKIDPQKFNAINLSSTEYPNAALVKSDPNDVDYNRFSYVESATADTASGNLTGSVTVKYYPFGNKSLGLKSFSVVVNNTADADGDGTPNTAADAKVIKKDTQKYIDNLMQNRILLADENGNVVKVTTTAVSPAPTVPSPMPTDGTVYDTSVTPPTTTVTKTKTTASGFVTTITTTPITTEIPSTKTITTITNDTTGTTATGETITKSEPTTKSELDPNIFKTYEYENGINNVDTNKNNIKGDIASEQEVQKTIKGYMDNLDRLAAGLAYSVNAIQTGSIDDSKASQGLGNDLIFVTYDEKNKVDTDKDKGITASTIRINSVLVKHPGELNCHTTLKDGAGDGKRAAAISNLNVAKMTLSNVASGEDLTEMNRADFLKKVGIDTTTTPSGFSDTDCLKLNTGIAGTTATTYYTTIISNVSTDTQEAARKGEIRKTNLASFEDSKSQVSGVSLDEEYANLIQFQHAYQANAKIISTIDELLDVVINGLKK</sequence>
<feature type="region of interest" description="Disordered" evidence="7">
    <location>
        <begin position="413"/>
        <end position="436"/>
    </location>
</feature>
<keyword evidence="5" id="KW-0964">Secreted</keyword>
<evidence type="ECO:0000256" key="4">
    <source>
        <dbReference type="ARBA" id="ARBA00016244"/>
    </source>
</evidence>
<organism evidence="11 12">
    <name type="scientific">Clostridium gelidum</name>
    <dbReference type="NCBI Taxonomy" id="704125"/>
    <lineage>
        <taxon>Bacteria</taxon>
        <taxon>Bacillati</taxon>
        <taxon>Bacillota</taxon>
        <taxon>Clostridia</taxon>
        <taxon>Eubacteriales</taxon>
        <taxon>Clostridiaceae</taxon>
        <taxon>Clostridium</taxon>
    </lineage>
</organism>
<keyword evidence="6" id="KW-0975">Bacterial flagellum</keyword>
<feature type="domain" description="Flagellar basal-body/hook protein C-terminal" evidence="9">
    <location>
        <begin position="669"/>
        <end position="707"/>
    </location>
</feature>
<evidence type="ECO:0000256" key="2">
    <source>
        <dbReference type="ARBA" id="ARBA00004613"/>
    </source>
</evidence>
<dbReference type="Pfam" id="PF22638">
    <property type="entry name" value="FlgK_D1"/>
    <property type="match status" value="1"/>
</dbReference>
<evidence type="ECO:0000313" key="11">
    <source>
        <dbReference type="EMBL" id="BCZ48636.1"/>
    </source>
</evidence>
<dbReference type="EMBL" id="AP024849">
    <property type="protein sequence ID" value="BCZ48636.1"/>
    <property type="molecule type" value="Genomic_DNA"/>
</dbReference>
<evidence type="ECO:0000256" key="5">
    <source>
        <dbReference type="ARBA" id="ARBA00022525"/>
    </source>
</evidence>
<evidence type="ECO:0000256" key="7">
    <source>
        <dbReference type="SAM" id="MobiDB-lite"/>
    </source>
</evidence>
<dbReference type="PANTHER" id="PTHR30033">
    <property type="entry name" value="FLAGELLAR HOOK-ASSOCIATED PROTEIN 1"/>
    <property type="match status" value="1"/>
</dbReference>
<comment type="similarity">
    <text evidence="3">Belongs to the flagella basal body rod proteins family.</text>
</comment>
<gene>
    <name evidence="11" type="ORF">psyc5s11_47030</name>
</gene>
<feature type="domain" description="Flagellar basal body rod protein N-terminal" evidence="8">
    <location>
        <begin position="10"/>
        <end position="37"/>
    </location>
</feature>
<name>A0ABN6J2R2_9CLOT</name>
<evidence type="ECO:0000256" key="1">
    <source>
        <dbReference type="ARBA" id="ARBA00004365"/>
    </source>
</evidence>
<protein>
    <recommendedName>
        <fullName evidence="4">Flagellar hook-associated protein 1</fullName>
    </recommendedName>
</protein>
<feature type="domain" description="Flagellar hook-associated protein FlgK helical" evidence="10">
    <location>
        <begin position="103"/>
        <end position="248"/>
    </location>
</feature>
<dbReference type="Pfam" id="PF06429">
    <property type="entry name" value="Flg_bbr_C"/>
    <property type="match status" value="1"/>
</dbReference>
<evidence type="ECO:0000259" key="10">
    <source>
        <dbReference type="Pfam" id="PF22638"/>
    </source>
</evidence>
<dbReference type="InterPro" id="IPR002371">
    <property type="entry name" value="FlgK"/>
</dbReference>
<comment type="subcellular location">
    <subcellularLocation>
        <location evidence="1">Bacterial flagellum</location>
    </subcellularLocation>
    <subcellularLocation>
        <location evidence="2">Secreted</location>
    </subcellularLocation>
</comment>
<reference evidence="12" key="1">
    <citation type="submission" date="2021-07" db="EMBL/GenBank/DDBJ databases">
        <title>Complete genome sequencing of a Clostridium isolate.</title>
        <authorList>
            <person name="Ueki A."/>
            <person name="Tonouchi A."/>
        </authorList>
    </citation>
    <scope>NUCLEOTIDE SEQUENCE [LARGE SCALE GENOMIC DNA]</scope>
    <source>
        <strain evidence="12">C5S11</strain>
    </source>
</reference>
<evidence type="ECO:0000256" key="6">
    <source>
        <dbReference type="ARBA" id="ARBA00023143"/>
    </source>
</evidence>
<accession>A0ABN6J2R2</accession>
<evidence type="ECO:0000313" key="12">
    <source>
        <dbReference type="Proteomes" id="UP000824633"/>
    </source>
</evidence>
<proteinExistence type="inferred from homology"/>
<dbReference type="SUPFAM" id="SSF64518">
    <property type="entry name" value="Phase 1 flagellin"/>
    <property type="match status" value="2"/>
</dbReference>
<dbReference type="NCBIfam" id="TIGR02492">
    <property type="entry name" value="flgK_ends"/>
    <property type="match status" value="1"/>
</dbReference>
<dbReference type="PANTHER" id="PTHR30033:SF1">
    <property type="entry name" value="FLAGELLAR HOOK-ASSOCIATED PROTEIN 1"/>
    <property type="match status" value="1"/>
</dbReference>
<keyword evidence="12" id="KW-1185">Reference proteome</keyword>
<dbReference type="InterPro" id="IPR010930">
    <property type="entry name" value="Flg_bb/hook_C_dom"/>
</dbReference>